<evidence type="ECO:0000256" key="1">
    <source>
        <dbReference type="ARBA" id="ARBA00004141"/>
    </source>
</evidence>
<dbReference type="PANTHER" id="PTHR43461">
    <property type="entry name" value="TRANSMEMBRANE PROTEIN 256"/>
    <property type="match status" value="1"/>
</dbReference>
<keyword evidence="2 5" id="KW-0812">Transmembrane</keyword>
<organism evidence="6">
    <name type="scientific">Chromera velia CCMP2878</name>
    <dbReference type="NCBI Taxonomy" id="1169474"/>
    <lineage>
        <taxon>Eukaryota</taxon>
        <taxon>Sar</taxon>
        <taxon>Alveolata</taxon>
        <taxon>Colpodellida</taxon>
        <taxon>Chromeraceae</taxon>
        <taxon>Chromera</taxon>
    </lineage>
</organism>
<dbReference type="PANTHER" id="PTHR43461:SF1">
    <property type="entry name" value="TRANSMEMBRANE PROTEIN 256"/>
    <property type="match status" value="1"/>
</dbReference>
<dbReference type="EMBL" id="CDMZ01001920">
    <property type="protein sequence ID" value="CEM39277.1"/>
    <property type="molecule type" value="Genomic_DNA"/>
</dbReference>
<feature type="transmembrane region" description="Helical" evidence="5">
    <location>
        <begin position="95"/>
        <end position="115"/>
    </location>
</feature>
<keyword evidence="4 5" id="KW-0472">Membrane</keyword>
<name>A0A0G4H634_9ALVE</name>
<dbReference type="VEuPathDB" id="CryptoDB:Cvel_5749"/>
<evidence type="ECO:0000256" key="2">
    <source>
        <dbReference type="ARBA" id="ARBA00022692"/>
    </source>
</evidence>
<accession>A0A0G4H634</accession>
<feature type="transmembrane region" description="Helical" evidence="5">
    <location>
        <begin position="42"/>
        <end position="61"/>
    </location>
</feature>
<keyword evidence="3 5" id="KW-1133">Transmembrane helix</keyword>
<protein>
    <recommendedName>
        <fullName evidence="7">DUF423 domain-containing protein</fullName>
    </recommendedName>
</protein>
<evidence type="ECO:0000313" key="6">
    <source>
        <dbReference type="EMBL" id="CEM39277.1"/>
    </source>
</evidence>
<sequence>MQSGWWIAGCSSAFLTVGLGAFGAHALRAKVKPEMLKVWETGVTYQMFHSLGILIAAKAVGNSKKTNWPAALFGAGIILFSGSLYALVLTDISKLGILTPFGGLCFMAGWGALALKS</sequence>
<dbReference type="Pfam" id="PF04241">
    <property type="entry name" value="DUF423"/>
    <property type="match status" value="1"/>
</dbReference>
<dbReference type="GO" id="GO:0005886">
    <property type="term" value="C:plasma membrane"/>
    <property type="evidence" value="ECO:0007669"/>
    <property type="project" value="TreeGrafter"/>
</dbReference>
<evidence type="ECO:0000256" key="3">
    <source>
        <dbReference type="ARBA" id="ARBA00022989"/>
    </source>
</evidence>
<evidence type="ECO:0000256" key="5">
    <source>
        <dbReference type="SAM" id="Phobius"/>
    </source>
</evidence>
<evidence type="ECO:0008006" key="7">
    <source>
        <dbReference type="Google" id="ProtNLM"/>
    </source>
</evidence>
<proteinExistence type="predicted"/>
<feature type="transmembrane region" description="Helical" evidence="5">
    <location>
        <begin position="68"/>
        <end position="89"/>
    </location>
</feature>
<dbReference type="AlphaFoldDB" id="A0A0G4H634"/>
<comment type="subcellular location">
    <subcellularLocation>
        <location evidence="1">Membrane</location>
        <topology evidence="1">Multi-pass membrane protein</topology>
    </subcellularLocation>
</comment>
<dbReference type="InterPro" id="IPR006696">
    <property type="entry name" value="DUF423"/>
</dbReference>
<evidence type="ECO:0000256" key="4">
    <source>
        <dbReference type="ARBA" id="ARBA00023136"/>
    </source>
</evidence>
<reference evidence="6" key="1">
    <citation type="submission" date="2014-11" db="EMBL/GenBank/DDBJ databases">
        <authorList>
            <person name="Otto D Thomas"/>
            <person name="Naeem Raeece"/>
        </authorList>
    </citation>
    <scope>NUCLEOTIDE SEQUENCE</scope>
</reference>
<gene>
    <name evidence="6" type="ORF">Cvel_5749</name>
</gene>